<organism evidence="3 4">
    <name type="scientific">Noviherbaspirillum autotrophicum</name>
    <dbReference type="NCBI Taxonomy" id="709839"/>
    <lineage>
        <taxon>Bacteria</taxon>
        <taxon>Pseudomonadati</taxon>
        <taxon>Pseudomonadota</taxon>
        <taxon>Betaproteobacteria</taxon>
        <taxon>Burkholderiales</taxon>
        <taxon>Oxalobacteraceae</taxon>
        <taxon>Noviherbaspirillum</taxon>
    </lineage>
</organism>
<feature type="chain" id="PRO_5002146660" evidence="1">
    <location>
        <begin position="34"/>
        <end position="224"/>
    </location>
</feature>
<dbReference type="EMBL" id="JWJG01000028">
    <property type="protein sequence ID" value="KIF81124.1"/>
    <property type="molecule type" value="Genomic_DNA"/>
</dbReference>
<keyword evidence="3" id="KW-0449">Lipoprotein</keyword>
<dbReference type="InterPro" id="IPR025411">
    <property type="entry name" value="DUF4136"/>
</dbReference>
<protein>
    <submittedName>
        <fullName evidence="3">Lipoprotein</fullName>
    </submittedName>
</protein>
<evidence type="ECO:0000256" key="1">
    <source>
        <dbReference type="SAM" id="SignalP"/>
    </source>
</evidence>
<proteinExistence type="predicted"/>
<name>A0A0C2BM95_9BURK</name>
<gene>
    <name evidence="3" type="ORF">TSA66_10375</name>
</gene>
<dbReference type="Proteomes" id="UP000031572">
    <property type="component" value="Unassembled WGS sequence"/>
</dbReference>
<dbReference type="AlphaFoldDB" id="A0A0C2BM95"/>
<reference evidence="3 4" key="1">
    <citation type="submission" date="2014-12" db="EMBL/GenBank/DDBJ databases">
        <title>Denitrispirillum autotrophicum gen. nov., sp. nov., Denitrifying, Facultatively Autotrophic Bacteria Isolated from Rice Paddy Soil.</title>
        <authorList>
            <person name="Ishii S."/>
            <person name="Ashida N."/>
            <person name="Ohno H."/>
            <person name="Otsuka S."/>
            <person name="Yokota A."/>
            <person name="Senoo K."/>
        </authorList>
    </citation>
    <scope>NUCLEOTIDE SEQUENCE [LARGE SCALE GENOMIC DNA]</scope>
    <source>
        <strain evidence="3 4">TSA66</strain>
    </source>
</reference>
<feature type="domain" description="DUF4136" evidence="2">
    <location>
        <begin position="41"/>
        <end position="211"/>
    </location>
</feature>
<evidence type="ECO:0000313" key="3">
    <source>
        <dbReference type="EMBL" id="KIF81124.1"/>
    </source>
</evidence>
<evidence type="ECO:0000259" key="2">
    <source>
        <dbReference type="Pfam" id="PF13590"/>
    </source>
</evidence>
<dbReference type="Gene3D" id="3.30.160.670">
    <property type="match status" value="1"/>
</dbReference>
<keyword evidence="1" id="KW-0732">Signal</keyword>
<dbReference type="STRING" id="709839.TSA66_10375"/>
<evidence type="ECO:0000313" key="4">
    <source>
        <dbReference type="Proteomes" id="UP000031572"/>
    </source>
</evidence>
<dbReference type="PROSITE" id="PS51257">
    <property type="entry name" value="PROKAR_LIPOPROTEIN"/>
    <property type="match status" value="1"/>
</dbReference>
<feature type="signal peptide" evidence="1">
    <location>
        <begin position="1"/>
        <end position="33"/>
    </location>
</feature>
<comment type="caution">
    <text evidence="3">The sequence shown here is derived from an EMBL/GenBank/DDBJ whole genome shotgun (WGS) entry which is preliminary data.</text>
</comment>
<accession>A0A0C2BM95</accession>
<sequence>MLKFGMFSWRDGMKRWLIAACLAVSGLLLTGCATTTVQSEVTAFHEWPAQLQDKSYVFERTRDQDNNLEYRNYENLVRAELNRLGFTEASTAHPPKLKIMLSYSIRVRDVREVYPVVVNPYPAPIMNPYWYGPAWRGYYSPFYDPFWYGPPIVEQREENYQLYTRQLRIVMAQVADGKKLYETTVVSEGRNGSLAAVMPYMVKSAFADFPGKNGVPHRVELKMQ</sequence>
<keyword evidence="4" id="KW-1185">Reference proteome</keyword>
<dbReference type="Pfam" id="PF13590">
    <property type="entry name" value="DUF4136"/>
    <property type="match status" value="1"/>
</dbReference>